<dbReference type="EMBL" id="JADOUA010000001">
    <property type="protein sequence ID" value="MBG6086971.1"/>
    <property type="molecule type" value="Genomic_DNA"/>
</dbReference>
<evidence type="ECO:0000313" key="9">
    <source>
        <dbReference type="Proteomes" id="UP000614047"/>
    </source>
</evidence>
<gene>
    <name evidence="8" type="ORF">IW256_001084</name>
</gene>
<sequence>MDIVRALRIVSIAEATSFLVLLLLAMPLKYIGGEEVGVQVVGPVHGILFMGYVAFVVLARGVLRDQLGWNGRRTVLALIASVLPVAPLLVERYWLKKPAETLDRVEEVPA</sequence>
<evidence type="ECO:0000256" key="2">
    <source>
        <dbReference type="ARBA" id="ARBA00022475"/>
    </source>
</evidence>
<dbReference type="NCBIfam" id="TIGR03954">
    <property type="entry name" value="integ_memb_HG"/>
    <property type="match status" value="1"/>
</dbReference>
<name>A0A931DG73_9ACTN</name>
<evidence type="ECO:0000256" key="5">
    <source>
        <dbReference type="ARBA" id="ARBA00023136"/>
    </source>
</evidence>
<evidence type="ECO:0000256" key="4">
    <source>
        <dbReference type="ARBA" id="ARBA00022989"/>
    </source>
</evidence>
<feature type="transmembrane region" description="Helical" evidence="6">
    <location>
        <begin position="75"/>
        <end position="95"/>
    </location>
</feature>
<comment type="subcellular location">
    <subcellularLocation>
        <location evidence="1">Cell membrane</location>
        <topology evidence="1">Multi-pass membrane protein</topology>
    </subcellularLocation>
</comment>
<evidence type="ECO:0000256" key="1">
    <source>
        <dbReference type="ARBA" id="ARBA00004651"/>
    </source>
</evidence>
<dbReference type="Proteomes" id="UP000614047">
    <property type="component" value="Unassembled WGS sequence"/>
</dbReference>
<comment type="caution">
    <text evidence="8">The sequence shown here is derived from an EMBL/GenBank/DDBJ whole genome shotgun (WGS) entry which is preliminary data.</text>
</comment>
<keyword evidence="5 6" id="KW-0472">Membrane</keyword>
<feature type="transmembrane region" description="Helical" evidence="6">
    <location>
        <begin position="44"/>
        <end position="63"/>
    </location>
</feature>
<dbReference type="PANTHER" id="PTHR40077:SF1">
    <property type="entry name" value="MEMBRANE PROTEIN"/>
    <property type="match status" value="1"/>
</dbReference>
<proteinExistence type="predicted"/>
<dbReference type="PANTHER" id="PTHR40077">
    <property type="entry name" value="MEMBRANE PROTEIN-RELATED"/>
    <property type="match status" value="1"/>
</dbReference>
<dbReference type="GO" id="GO:0005886">
    <property type="term" value="C:plasma membrane"/>
    <property type="evidence" value="ECO:0007669"/>
    <property type="project" value="UniProtKB-SubCell"/>
</dbReference>
<organism evidence="8 9">
    <name type="scientific">Actinomadura viridis</name>
    <dbReference type="NCBI Taxonomy" id="58110"/>
    <lineage>
        <taxon>Bacteria</taxon>
        <taxon>Bacillati</taxon>
        <taxon>Actinomycetota</taxon>
        <taxon>Actinomycetes</taxon>
        <taxon>Streptosporangiales</taxon>
        <taxon>Thermomonosporaceae</taxon>
        <taxon>Actinomadura</taxon>
    </lineage>
</organism>
<dbReference type="Pfam" id="PF12823">
    <property type="entry name" value="DUF3817"/>
    <property type="match status" value="1"/>
</dbReference>
<protein>
    <submittedName>
        <fullName evidence="8">Integral membrane protein</fullName>
    </submittedName>
</protein>
<keyword evidence="9" id="KW-1185">Reference proteome</keyword>
<evidence type="ECO:0000256" key="6">
    <source>
        <dbReference type="SAM" id="Phobius"/>
    </source>
</evidence>
<evidence type="ECO:0000259" key="7">
    <source>
        <dbReference type="Pfam" id="PF12823"/>
    </source>
</evidence>
<keyword evidence="2" id="KW-1003">Cell membrane</keyword>
<feature type="domain" description="DUF3817" evidence="7">
    <location>
        <begin position="5"/>
        <end position="94"/>
    </location>
</feature>
<evidence type="ECO:0000256" key="3">
    <source>
        <dbReference type="ARBA" id="ARBA00022692"/>
    </source>
</evidence>
<reference evidence="8" key="1">
    <citation type="submission" date="2020-11" db="EMBL/GenBank/DDBJ databases">
        <title>Sequencing the genomes of 1000 actinobacteria strains.</title>
        <authorList>
            <person name="Klenk H.-P."/>
        </authorList>
    </citation>
    <scope>NUCLEOTIDE SEQUENCE</scope>
    <source>
        <strain evidence="8">DSM 43175</strain>
    </source>
</reference>
<keyword evidence="3 6" id="KW-0812">Transmembrane</keyword>
<accession>A0A931DG73</accession>
<dbReference type="RefSeq" id="WP_197009902.1">
    <property type="nucleotide sequence ID" value="NZ_BAABES010000007.1"/>
</dbReference>
<dbReference type="AlphaFoldDB" id="A0A931DG73"/>
<feature type="transmembrane region" description="Helical" evidence="6">
    <location>
        <begin position="12"/>
        <end position="32"/>
    </location>
</feature>
<dbReference type="InterPro" id="IPR023845">
    <property type="entry name" value="DUF3817_TM"/>
</dbReference>
<evidence type="ECO:0000313" key="8">
    <source>
        <dbReference type="EMBL" id="MBG6086971.1"/>
    </source>
</evidence>
<keyword evidence="4 6" id="KW-1133">Transmembrane helix</keyword>